<gene>
    <name evidence="5" type="ORF">VitviT2T_027925</name>
</gene>
<reference evidence="5 6" key="1">
    <citation type="journal article" date="2023" name="Hortic Res">
        <title>The complete reference genome for grapevine (Vitis vinifera L.) genetics and breeding.</title>
        <authorList>
            <person name="Shi X."/>
            <person name="Cao S."/>
            <person name="Wang X."/>
            <person name="Huang S."/>
            <person name="Wang Y."/>
            <person name="Liu Z."/>
            <person name="Liu W."/>
            <person name="Leng X."/>
            <person name="Peng Y."/>
            <person name="Wang N."/>
            <person name="Wang Y."/>
            <person name="Ma Z."/>
            <person name="Xu X."/>
            <person name="Zhang F."/>
            <person name="Xue H."/>
            <person name="Zhong H."/>
            <person name="Wang Y."/>
            <person name="Zhang K."/>
            <person name="Velt A."/>
            <person name="Avia K."/>
            <person name="Holtgrawe D."/>
            <person name="Grimplet J."/>
            <person name="Matus J.T."/>
            <person name="Ware D."/>
            <person name="Wu X."/>
            <person name="Wang H."/>
            <person name="Liu C."/>
            <person name="Fang Y."/>
            <person name="Rustenholz C."/>
            <person name="Cheng Z."/>
            <person name="Xiao H."/>
            <person name="Zhou Y."/>
        </authorList>
    </citation>
    <scope>NUCLEOTIDE SEQUENCE [LARGE SCALE GENOMIC DNA]</scope>
    <source>
        <strain evidence="6">cv. Pinot noir / PN40024</strain>
        <tissue evidence="5">Leaf</tissue>
    </source>
</reference>
<dbReference type="InterPro" id="IPR036296">
    <property type="entry name" value="SKP1-like_dim_sf"/>
</dbReference>
<evidence type="ECO:0000259" key="3">
    <source>
        <dbReference type="Pfam" id="PF01466"/>
    </source>
</evidence>
<dbReference type="CDD" id="cd18322">
    <property type="entry name" value="BTB_POZ_SKP1"/>
    <property type="match status" value="1"/>
</dbReference>
<feature type="domain" description="SKP1 component dimerisation" evidence="3">
    <location>
        <begin position="581"/>
        <end position="628"/>
    </location>
</feature>
<name>A0ABY9DVB8_VITVI</name>
<dbReference type="SUPFAM" id="SSF81382">
    <property type="entry name" value="Skp1 dimerisation domain-like"/>
    <property type="match status" value="1"/>
</dbReference>
<accession>A0ABY9DVB8</accession>
<proteinExistence type="inferred from homology"/>
<dbReference type="PANTHER" id="PTHR35097">
    <property type="entry name" value="GDSL ESTERASE/LIPASE"/>
    <property type="match status" value="1"/>
</dbReference>
<dbReference type="Proteomes" id="UP001227230">
    <property type="component" value="Chromosome 18"/>
</dbReference>
<evidence type="ECO:0000313" key="6">
    <source>
        <dbReference type="Proteomes" id="UP001227230"/>
    </source>
</evidence>
<dbReference type="InterPro" id="IPR011333">
    <property type="entry name" value="SKP1/BTB/POZ_sf"/>
</dbReference>
<sequence length="630" mass="69904">MEPITSVVDKLKGFAKSSHEFVNGLVPRRDRNPIEILKRLQREAFSDLMKLRDRQDKVERILSYKSSTGSPFKEANTHVMGEVDVLGALLMKDNVDQQDYDAFNRAGMRTGIDSRFTFKTTIRQSDTLVAEFAASQKGQGYLGHDFGSPLSLAKVLYVANVSDWFSAVAVPVGAQCRDVGFATDSAHQGKGLTDFSSFGPPILNQHNGSAIGLMVRKSKLVASLAQFASGLGVEPCTDGIRDCFSTFGQVVCQLSEGTKLSLMGLHQVPRPLSQQFRLGALTMPVSILKLRKAPKTSVEASDRLLGTDMEERVSAGSFAVMLESKLDDSTRIGGWIEMKNSGPQHLQWALSVSDSPENEFGWSLSLGGIIKRPTSWDHFQAEASLKFNLGKRFSLQPVAVIWEAFFSQKAALHRLCILVMLPTRTARVIGNIKEPHSNSSEVAPHTVIQDRCSQLFWESFGGLEGLGFRLQERIMSSSRKITLKSSDGEAFDVDEAVALESQTIKHMIEDDCADNGIPLPNVTSKILSKVIEYCKKHVEAPKPEERSGVDEELKAWDADFVKVDQATLFDLILAANYLNIKSLLDLTCQTVADMIKGKTPEEIRKTFNIKNDFTPEEEEEVRRENQWAFE</sequence>
<dbReference type="InterPro" id="IPR001232">
    <property type="entry name" value="SKP1-like"/>
</dbReference>
<evidence type="ECO:0000256" key="1">
    <source>
        <dbReference type="ARBA" id="ARBA00004906"/>
    </source>
</evidence>
<organism evidence="5 6">
    <name type="scientific">Vitis vinifera</name>
    <name type="common">Grape</name>
    <dbReference type="NCBI Taxonomy" id="29760"/>
    <lineage>
        <taxon>Eukaryota</taxon>
        <taxon>Viridiplantae</taxon>
        <taxon>Streptophyta</taxon>
        <taxon>Embryophyta</taxon>
        <taxon>Tracheophyta</taxon>
        <taxon>Spermatophyta</taxon>
        <taxon>Magnoliopsida</taxon>
        <taxon>eudicotyledons</taxon>
        <taxon>Gunneridae</taxon>
        <taxon>Pentapetalae</taxon>
        <taxon>rosids</taxon>
        <taxon>Vitales</taxon>
        <taxon>Vitaceae</taxon>
        <taxon>Viteae</taxon>
        <taxon>Vitis</taxon>
    </lineage>
</organism>
<comment type="pathway">
    <text evidence="1">Protein modification; protein ubiquitination.</text>
</comment>
<protein>
    <recommendedName>
        <fullName evidence="7">SKP1-like protein 1A</fullName>
    </recommendedName>
</protein>
<dbReference type="SMART" id="SM00512">
    <property type="entry name" value="Skp1"/>
    <property type="match status" value="1"/>
</dbReference>
<dbReference type="Gene3D" id="3.30.710.10">
    <property type="entry name" value="Potassium Channel Kv1.1, Chain A"/>
    <property type="match status" value="1"/>
</dbReference>
<dbReference type="InterPro" id="IPR016073">
    <property type="entry name" value="Skp1_comp_POZ"/>
</dbReference>
<dbReference type="SUPFAM" id="SSF54695">
    <property type="entry name" value="POZ domain"/>
    <property type="match status" value="1"/>
</dbReference>
<dbReference type="EMBL" id="CP126665">
    <property type="protein sequence ID" value="WKA10351.1"/>
    <property type="molecule type" value="Genomic_DNA"/>
</dbReference>
<dbReference type="InterPro" id="IPR016072">
    <property type="entry name" value="Skp1_comp_dimer"/>
</dbReference>
<dbReference type="Pfam" id="PF03931">
    <property type="entry name" value="Skp1_POZ"/>
    <property type="match status" value="1"/>
</dbReference>
<comment type="similarity">
    <text evidence="2">Belongs to the SKP1 family.</text>
</comment>
<feature type="domain" description="SKP1 component POZ" evidence="4">
    <location>
        <begin position="480"/>
        <end position="538"/>
    </location>
</feature>
<dbReference type="PANTHER" id="PTHR35097:SF1">
    <property type="entry name" value="GDSL ESTERASE_LIPASE"/>
    <property type="match status" value="1"/>
</dbReference>
<evidence type="ECO:0000313" key="5">
    <source>
        <dbReference type="EMBL" id="WKA10351.1"/>
    </source>
</evidence>
<evidence type="ECO:0008006" key="7">
    <source>
        <dbReference type="Google" id="ProtNLM"/>
    </source>
</evidence>
<evidence type="ECO:0000259" key="4">
    <source>
        <dbReference type="Pfam" id="PF03931"/>
    </source>
</evidence>
<evidence type="ECO:0000256" key="2">
    <source>
        <dbReference type="ARBA" id="ARBA00009993"/>
    </source>
</evidence>
<dbReference type="Pfam" id="PF01466">
    <property type="entry name" value="Skp1"/>
    <property type="match status" value="1"/>
</dbReference>
<keyword evidence="6" id="KW-1185">Reference proteome</keyword>